<sequence length="399" mass="44739">MPALAFGLKPSKPGPLPPKAPAKRRAAFDEPQDDAEDDNDAFGLLQKPKSRLQSMNNGPRKSPKLDTEGSSSNKYTNLSALRTAKLQDEAASKLDPSAYSYDEVYDTFSASKDKKNGSADGAERTVPKYMTNLLASAEVRKRDQLKAKEKALQKERDAEGEEFEGKEKFVTSAYKTQQEEMRKLEEEEKRREEADEERRKKGGGMVDFHKELLKRDEERMKAVEEAVAQVQVQAKAAGDVDGGNTELETEEEKTESKIAAELNSAGAKIVVNDDGEIVDKRQLLTAGLNVAAKKRDDGAAAKKAATASRPQEWQRSVKAQDARVTQRERQTRMMELQIEEMEAKAREAEAAERKELEEKNKTKLTENDKMSAKERYLQRKKEREEEARKAKEQDKAGPG</sequence>
<evidence type="ECO:0000313" key="2">
    <source>
        <dbReference type="Proteomes" id="UP001172386"/>
    </source>
</evidence>
<gene>
    <name evidence="1" type="ORF">H2198_005219</name>
</gene>
<proteinExistence type="predicted"/>
<keyword evidence="2" id="KW-1185">Reference proteome</keyword>
<dbReference type="EMBL" id="JAPDRQ010000084">
    <property type="protein sequence ID" value="KAJ9656059.1"/>
    <property type="molecule type" value="Genomic_DNA"/>
</dbReference>
<evidence type="ECO:0000313" key="1">
    <source>
        <dbReference type="EMBL" id="KAJ9656059.1"/>
    </source>
</evidence>
<organism evidence="1 2">
    <name type="scientific">Neophaeococcomyces mojaviensis</name>
    <dbReference type="NCBI Taxonomy" id="3383035"/>
    <lineage>
        <taxon>Eukaryota</taxon>
        <taxon>Fungi</taxon>
        <taxon>Dikarya</taxon>
        <taxon>Ascomycota</taxon>
        <taxon>Pezizomycotina</taxon>
        <taxon>Eurotiomycetes</taxon>
        <taxon>Chaetothyriomycetidae</taxon>
        <taxon>Chaetothyriales</taxon>
        <taxon>Chaetothyriales incertae sedis</taxon>
        <taxon>Neophaeococcomyces</taxon>
    </lineage>
</organism>
<protein>
    <submittedName>
        <fullName evidence="1">Uncharacterized protein</fullName>
    </submittedName>
</protein>
<name>A0ACC3A6D1_9EURO</name>
<reference evidence="1" key="1">
    <citation type="submission" date="2022-10" db="EMBL/GenBank/DDBJ databases">
        <title>Culturing micro-colonial fungi from biological soil crusts in the Mojave desert and describing Neophaeococcomyces mojavensis, and introducing the new genera and species Taxawa tesnikishii.</title>
        <authorList>
            <person name="Kurbessoian T."/>
            <person name="Stajich J.E."/>
        </authorList>
    </citation>
    <scope>NUCLEOTIDE SEQUENCE</scope>
    <source>
        <strain evidence="1">JES_112</strain>
    </source>
</reference>
<dbReference type="Proteomes" id="UP001172386">
    <property type="component" value="Unassembled WGS sequence"/>
</dbReference>
<comment type="caution">
    <text evidence="1">The sequence shown here is derived from an EMBL/GenBank/DDBJ whole genome shotgun (WGS) entry which is preliminary data.</text>
</comment>
<accession>A0ACC3A6D1</accession>